<dbReference type="InterPro" id="IPR036513">
    <property type="entry name" value="STAS_dom_sf"/>
</dbReference>
<proteinExistence type="predicted"/>
<feature type="domain" description="STAS" evidence="2">
    <location>
        <begin position="33"/>
        <end position="106"/>
    </location>
</feature>
<accession>A0AA41PXX8</accession>
<reference evidence="3" key="1">
    <citation type="submission" date="2022-01" db="EMBL/GenBank/DDBJ databases">
        <title>Genome-Based Taxonomic Classification of the Phylum Actinobacteria.</title>
        <authorList>
            <person name="Gao Y."/>
        </authorList>
    </citation>
    <scope>NUCLEOTIDE SEQUENCE</scope>
    <source>
        <strain evidence="3">KLBMP 8922</strain>
    </source>
</reference>
<dbReference type="Proteomes" id="UP001165378">
    <property type="component" value="Unassembled WGS sequence"/>
</dbReference>
<feature type="compositionally biased region" description="Low complexity" evidence="1">
    <location>
        <begin position="136"/>
        <end position="152"/>
    </location>
</feature>
<dbReference type="SUPFAM" id="SSF52091">
    <property type="entry name" value="SpoIIaa-like"/>
    <property type="match status" value="1"/>
</dbReference>
<feature type="region of interest" description="Disordered" evidence="1">
    <location>
        <begin position="126"/>
        <end position="167"/>
    </location>
</feature>
<dbReference type="Gene3D" id="3.30.750.24">
    <property type="entry name" value="STAS domain"/>
    <property type="match status" value="1"/>
</dbReference>
<evidence type="ECO:0000313" key="3">
    <source>
        <dbReference type="EMBL" id="MCF2527226.1"/>
    </source>
</evidence>
<dbReference type="AlphaFoldDB" id="A0AA41PXX8"/>
<gene>
    <name evidence="3" type="ORF">LZ495_08370</name>
</gene>
<dbReference type="Pfam" id="PF01740">
    <property type="entry name" value="STAS"/>
    <property type="match status" value="1"/>
</dbReference>
<evidence type="ECO:0000256" key="1">
    <source>
        <dbReference type="SAM" id="MobiDB-lite"/>
    </source>
</evidence>
<dbReference type="InterPro" id="IPR002645">
    <property type="entry name" value="STAS_dom"/>
</dbReference>
<comment type="caution">
    <text evidence="3">The sequence shown here is derived from an EMBL/GenBank/DDBJ whole genome shotgun (WGS) entry which is preliminary data.</text>
</comment>
<protein>
    <recommendedName>
        <fullName evidence="2">STAS domain-containing protein</fullName>
    </recommendedName>
</protein>
<dbReference type="RefSeq" id="WP_235051367.1">
    <property type="nucleotide sequence ID" value="NZ_JAKFHA010000003.1"/>
</dbReference>
<keyword evidence="4" id="KW-1185">Reference proteome</keyword>
<dbReference type="EMBL" id="JAKFHA010000003">
    <property type="protein sequence ID" value="MCF2527226.1"/>
    <property type="molecule type" value="Genomic_DNA"/>
</dbReference>
<evidence type="ECO:0000259" key="2">
    <source>
        <dbReference type="Pfam" id="PF01740"/>
    </source>
</evidence>
<evidence type="ECO:0000313" key="4">
    <source>
        <dbReference type="Proteomes" id="UP001165378"/>
    </source>
</evidence>
<feature type="region of interest" description="Disordered" evidence="1">
    <location>
        <begin position="1"/>
        <end position="21"/>
    </location>
</feature>
<name>A0AA41PXX8_9ACTN</name>
<organism evidence="3 4">
    <name type="scientific">Yinghuangia soli</name>
    <dbReference type="NCBI Taxonomy" id="2908204"/>
    <lineage>
        <taxon>Bacteria</taxon>
        <taxon>Bacillati</taxon>
        <taxon>Actinomycetota</taxon>
        <taxon>Actinomycetes</taxon>
        <taxon>Kitasatosporales</taxon>
        <taxon>Streptomycetaceae</taxon>
        <taxon>Yinghuangia</taxon>
    </lineage>
</organism>
<sequence length="191" mass="20266">MPARPRPETTRDHRHLPAPDHRPFTACRVHMTARTLVLVPDGDITITADRCLRAAASEIRTGVAHVQLDLTRVPWMDDYGPHFLDHLAQRCSAVGATLEISGLGEGLEPPAAPREFAAITMVRDDAARAHPHRPRPASASAQPQGAPRSASATAVSSPAGSCLRRVMAPHPSSCTHAVVSADRPGTASVPA</sequence>